<dbReference type="SUPFAM" id="SSF47598">
    <property type="entry name" value="Ribbon-helix-helix"/>
    <property type="match status" value="1"/>
</dbReference>
<sequence>MEVIMSEFMRFSLRIPSDLHNELKQLADEDMRSLNTYIVKALEKHVAEEQGKMYIDIKVADQENNRGLQRDTQRQMNLRKPIRDEQRVAENTSKYNKE</sequence>
<feature type="region of interest" description="Disordered" evidence="1">
    <location>
        <begin position="63"/>
        <end position="98"/>
    </location>
</feature>
<organism evidence="2 3">
    <name type="scientific">Heyndrickxia camelliae</name>
    <dbReference type="NCBI Taxonomy" id="1707093"/>
    <lineage>
        <taxon>Bacteria</taxon>
        <taxon>Bacillati</taxon>
        <taxon>Bacillota</taxon>
        <taxon>Bacilli</taxon>
        <taxon>Bacillales</taxon>
        <taxon>Bacillaceae</taxon>
        <taxon>Heyndrickxia</taxon>
    </lineage>
</organism>
<dbReference type="EMBL" id="PIQO01000035">
    <property type="protein sequence ID" value="PKR82607.1"/>
    <property type="molecule type" value="Genomic_DNA"/>
</dbReference>
<dbReference type="OrthoDB" id="3483807at2"/>
<reference evidence="2 3" key="1">
    <citation type="submission" date="2017-11" db="EMBL/GenBank/DDBJ databases">
        <title>Bacillus camelliae sp. nov., isolated from pu'er tea.</title>
        <authorList>
            <person name="Niu L."/>
        </authorList>
    </citation>
    <scope>NUCLEOTIDE SEQUENCE [LARGE SCALE GENOMIC DNA]</scope>
    <source>
        <strain evidence="2 3">7578-1</strain>
    </source>
</reference>
<accession>A0A2N3LDI5</accession>
<protein>
    <recommendedName>
        <fullName evidence="4">Arc-like DNA binding domain-containing protein</fullName>
    </recommendedName>
</protein>
<feature type="compositionally biased region" description="Polar residues" evidence="1">
    <location>
        <begin position="89"/>
        <end position="98"/>
    </location>
</feature>
<evidence type="ECO:0000256" key="1">
    <source>
        <dbReference type="SAM" id="MobiDB-lite"/>
    </source>
</evidence>
<dbReference type="Gene3D" id="1.10.1220.10">
    <property type="entry name" value="Met repressor-like"/>
    <property type="match status" value="1"/>
</dbReference>
<dbReference type="GO" id="GO:0006355">
    <property type="term" value="P:regulation of DNA-templated transcription"/>
    <property type="evidence" value="ECO:0007669"/>
    <property type="project" value="InterPro"/>
</dbReference>
<dbReference type="InterPro" id="IPR008651">
    <property type="entry name" value="Uncharacterised_HicB"/>
</dbReference>
<dbReference type="InterPro" id="IPR010985">
    <property type="entry name" value="Ribbon_hlx_hlx"/>
</dbReference>
<evidence type="ECO:0008006" key="4">
    <source>
        <dbReference type="Google" id="ProtNLM"/>
    </source>
</evidence>
<dbReference type="InterPro" id="IPR013321">
    <property type="entry name" value="Arc_rbn_hlx_hlx"/>
</dbReference>
<keyword evidence="3" id="KW-1185">Reference proteome</keyword>
<dbReference type="Pfam" id="PF05534">
    <property type="entry name" value="HicB"/>
    <property type="match status" value="1"/>
</dbReference>
<proteinExistence type="predicted"/>
<name>A0A2N3LDI5_9BACI</name>
<gene>
    <name evidence="2" type="ORF">CWO92_23535</name>
</gene>
<evidence type="ECO:0000313" key="3">
    <source>
        <dbReference type="Proteomes" id="UP000233440"/>
    </source>
</evidence>
<evidence type="ECO:0000313" key="2">
    <source>
        <dbReference type="EMBL" id="PKR82607.1"/>
    </source>
</evidence>
<comment type="caution">
    <text evidence="2">The sequence shown here is derived from an EMBL/GenBank/DDBJ whole genome shotgun (WGS) entry which is preliminary data.</text>
</comment>
<dbReference type="AlphaFoldDB" id="A0A2N3LDI5"/>
<dbReference type="Proteomes" id="UP000233440">
    <property type="component" value="Unassembled WGS sequence"/>
</dbReference>
<feature type="compositionally biased region" description="Basic and acidic residues" evidence="1">
    <location>
        <begin position="63"/>
        <end position="73"/>
    </location>
</feature>